<organism evidence="7 8">
    <name type="scientific">Scylla paramamosain</name>
    <name type="common">Mud crab</name>
    <dbReference type="NCBI Taxonomy" id="85552"/>
    <lineage>
        <taxon>Eukaryota</taxon>
        <taxon>Metazoa</taxon>
        <taxon>Ecdysozoa</taxon>
        <taxon>Arthropoda</taxon>
        <taxon>Crustacea</taxon>
        <taxon>Multicrustacea</taxon>
        <taxon>Malacostraca</taxon>
        <taxon>Eumalacostraca</taxon>
        <taxon>Eucarida</taxon>
        <taxon>Decapoda</taxon>
        <taxon>Pleocyemata</taxon>
        <taxon>Brachyura</taxon>
        <taxon>Eubrachyura</taxon>
        <taxon>Portunoidea</taxon>
        <taxon>Portunidae</taxon>
        <taxon>Portuninae</taxon>
        <taxon>Scylla</taxon>
    </lineage>
</organism>
<accession>A0AAW0UWM6</accession>
<dbReference type="InterPro" id="IPR013783">
    <property type="entry name" value="Ig-like_fold"/>
</dbReference>
<dbReference type="GO" id="GO:0005576">
    <property type="term" value="C:extracellular region"/>
    <property type="evidence" value="ECO:0007669"/>
    <property type="project" value="UniProtKB-SubCell"/>
</dbReference>
<evidence type="ECO:0000256" key="4">
    <source>
        <dbReference type="ARBA" id="ARBA00024096"/>
    </source>
</evidence>
<keyword evidence="2" id="KW-0964">Secreted</keyword>
<evidence type="ECO:0000256" key="3">
    <source>
        <dbReference type="ARBA" id="ARBA00022737"/>
    </source>
</evidence>
<dbReference type="SUPFAM" id="SSF49265">
    <property type="entry name" value="Fibronectin type III"/>
    <property type="match status" value="1"/>
</dbReference>
<dbReference type="AlphaFoldDB" id="A0AAW0UWM6"/>
<dbReference type="PANTHER" id="PTHR14619:SF3">
    <property type="entry name" value="PROTEIN NDNF"/>
    <property type="match status" value="1"/>
</dbReference>
<feature type="region of interest" description="Disordered" evidence="5">
    <location>
        <begin position="112"/>
        <end position="137"/>
    </location>
</feature>
<dbReference type="Proteomes" id="UP001487740">
    <property type="component" value="Unassembled WGS sequence"/>
</dbReference>
<dbReference type="InterPro" id="IPR036116">
    <property type="entry name" value="FN3_sf"/>
</dbReference>
<evidence type="ECO:0000256" key="2">
    <source>
        <dbReference type="ARBA" id="ARBA00022525"/>
    </source>
</evidence>
<dbReference type="InterPro" id="IPR045805">
    <property type="entry name" value="NDNF_C"/>
</dbReference>
<comment type="subcellular location">
    <subcellularLocation>
        <location evidence="1">Secreted</location>
    </subcellularLocation>
</comment>
<proteinExistence type="predicted"/>
<comment type="caution">
    <text evidence="7">The sequence shown here is derived from an EMBL/GenBank/DDBJ whole genome shotgun (WGS) entry which is preliminary data.</text>
</comment>
<dbReference type="EMBL" id="JARAKH010000005">
    <property type="protein sequence ID" value="KAK8404094.1"/>
    <property type="molecule type" value="Genomic_DNA"/>
</dbReference>
<keyword evidence="3" id="KW-0677">Repeat</keyword>
<keyword evidence="8" id="KW-1185">Reference proteome</keyword>
<evidence type="ECO:0000256" key="5">
    <source>
        <dbReference type="SAM" id="MobiDB-lite"/>
    </source>
</evidence>
<name>A0AAW0UWM6_SCYPA</name>
<dbReference type="PANTHER" id="PTHR14619">
    <property type="entry name" value="NEURON-DERIVED NEUROTROPHIC FACTOR"/>
    <property type="match status" value="1"/>
</dbReference>
<feature type="region of interest" description="Disordered" evidence="5">
    <location>
        <begin position="58"/>
        <end position="95"/>
    </location>
</feature>
<gene>
    <name evidence="7" type="ORF">O3P69_000268</name>
</gene>
<protein>
    <recommendedName>
        <fullName evidence="4">Protein NDNF</fullName>
    </recommendedName>
</protein>
<feature type="compositionally biased region" description="Polar residues" evidence="5">
    <location>
        <begin position="72"/>
        <end position="84"/>
    </location>
</feature>
<evidence type="ECO:0000313" key="7">
    <source>
        <dbReference type="EMBL" id="KAK8404094.1"/>
    </source>
</evidence>
<evidence type="ECO:0000313" key="8">
    <source>
        <dbReference type="Proteomes" id="UP001487740"/>
    </source>
</evidence>
<dbReference type="InterPro" id="IPR019326">
    <property type="entry name" value="NDNF"/>
</dbReference>
<dbReference type="Gene3D" id="2.60.40.10">
    <property type="entry name" value="Immunoglobulins"/>
    <property type="match status" value="1"/>
</dbReference>
<reference evidence="7 8" key="1">
    <citation type="submission" date="2023-03" db="EMBL/GenBank/DDBJ databases">
        <title>High-quality genome of Scylla paramamosain provides insights in environmental adaptation.</title>
        <authorList>
            <person name="Zhang L."/>
        </authorList>
    </citation>
    <scope>NUCLEOTIDE SEQUENCE [LARGE SCALE GENOMIC DNA]</scope>
    <source>
        <strain evidence="7">LZ_2023a</strain>
        <tissue evidence="7">Muscle</tissue>
    </source>
</reference>
<sequence>MNRPRGWCSPWRRAVPITITITPCDFPLSWTLELRPHQGEGRHEGGSKKIRAVLSAVGGRGVSHPRRHHHSTNTITNVPRNSTKPVRHERRNESSVFSVWQQQAVAAAGLPYDTTTVPGTEHAGAGSREVEEQEEVGEQLEAAGVQEGVAVQYEGHEPQQFSRQQAPPGLYVVQLHAGHGATHVHILVTCHWTPPPTAARVTATPTSRGRAVTLRWAGSRNVGGYCLAVSEGRPFPSLCAARAALSQSPNKWPRAILGCTDNPWYELPHAPRRALHVAVWEAGHGGPPLGTGLVPAKRTRRIPRLRPGALIRLVPSTAGTAVAKFRVRKRGRRLHVIAVACGAKLRLKVMAPCGERLATAEGNLGALHLVVKKRKAPPKVLIMRLVTKPPGAASEVLLTASYAAHSLSLPRLPRNARVRAKNITCTSVTLRWSAARGSHAYCVLVKEDKSGKVWRTRPPRQCGWEAALKQTHFAVKWCSPPAITGRQEKTLHTLSPATTYIATVLSRHPGNGRALSFSPIRFTTSSLCSPATNSTTTTVATIT</sequence>
<dbReference type="Pfam" id="PF19433">
    <property type="entry name" value="NDNF_C"/>
    <property type="match status" value="1"/>
</dbReference>
<feature type="domain" description="Protein NDNF C-terminal" evidence="6">
    <location>
        <begin position="391"/>
        <end position="456"/>
    </location>
</feature>
<evidence type="ECO:0000259" key="6">
    <source>
        <dbReference type="Pfam" id="PF19433"/>
    </source>
</evidence>
<evidence type="ECO:0000256" key="1">
    <source>
        <dbReference type="ARBA" id="ARBA00004613"/>
    </source>
</evidence>